<name>A0ACB9BEN2_ARCLA</name>
<reference evidence="1 2" key="2">
    <citation type="journal article" date="2022" name="Mol. Ecol. Resour.">
        <title>The genomes of chicory, endive, great burdock and yacon provide insights into Asteraceae paleo-polyploidization history and plant inulin production.</title>
        <authorList>
            <person name="Fan W."/>
            <person name="Wang S."/>
            <person name="Wang H."/>
            <person name="Wang A."/>
            <person name="Jiang F."/>
            <person name="Liu H."/>
            <person name="Zhao H."/>
            <person name="Xu D."/>
            <person name="Zhang Y."/>
        </authorList>
    </citation>
    <scope>NUCLEOTIDE SEQUENCE [LARGE SCALE GENOMIC DNA]</scope>
    <source>
        <strain evidence="2">cv. Niubang</strain>
    </source>
</reference>
<accession>A0ACB9BEN2</accession>
<comment type="caution">
    <text evidence="1">The sequence shown here is derived from an EMBL/GenBank/DDBJ whole genome shotgun (WGS) entry which is preliminary data.</text>
</comment>
<protein>
    <submittedName>
        <fullName evidence="1">Uncharacterized protein</fullName>
    </submittedName>
</protein>
<organism evidence="1 2">
    <name type="scientific">Arctium lappa</name>
    <name type="common">Greater burdock</name>
    <name type="synonym">Lappa major</name>
    <dbReference type="NCBI Taxonomy" id="4217"/>
    <lineage>
        <taxon>Eukaryota</taxon>
        <taxon>Viridiplantae</taxon>
        <taxon>Streptophyta</taxon>
        <taxon>Embryophyta</taxon>
        <taxon>Tracheophyta</taxon>
        <taxon>Spermatophyta</taxon>
        <taxon>Magnoliopsida</taxon>
        <taxon>eudicotyledons</taxon>
        <taxon>Gunneridae</taxon>
        <taxon>Pentapetalae</taxon>
        <taxon>asterids</taxon>
        <taxon>campanulids</taxon>
        <taxon>Asterales</taxon>
        <taxon>Asteraceae</taxon>
        <taxon>Carduoideae</taxon>
        <taxon>Cardueae</taxon>
        <taxon>Arctiinae</taxon>
        <taxon>Arctium</taxon>
    </lineage>
</organism>
<keyword evidence="2" id="KW-1185">Reference proteome</keyword>
<evidence type="ECO:0000313" key="1">
    <source>
        <dbReference type="EMBL" id="KAI3720033.1"/>
    </source>
</evidence>
<evidence type="ECO:0000313" key="2">
    <source>
        <dbReference type="Proteomes" id="UP001055879"/>
    </source>
</evidence>
<dbReference type="Proteomes" id="UP001055879">
    <property type="component" value="Linkage Group LG06"/>
</dbReference>
<reference evidence="2" key="1">
    <citation type="journal article" date="2022" name="Mol. Ecol. Resour.">
        <title>The genomes of chicory, endive, great burdock and yacon provide insights into Asteraceae palaeo-polyploidization history and plant inulin production.</title>
        <authorList>
            <person name="Fan W."/>
            <person name="Wang S."/>
            <person name="Wang H."/>
            <person name="Wang A."/>
            <person name="Jiang F."/>
            <person name="Liu H."/>
            <person name="Zhao H."/>
            <person name="Xu D."/>
            <person name="Zhang Y."/>
        </authorList>
    </citation>
    <scope>NUCLEOTIDE SEQUENCE [LARGE SCALE GENOMIC DNA]</scope>
    <source>
        <strain evidence="2">cv. Niubang</strain>
    </source>
</reference>
<proteinExistence type="predicted"/>
<sequence>MPAKHLLILAANILNIHDVPNIWHVPLRMEVKSVVDPCEDDNVNLGDDSMQRDENSEADSEKLEYKFDGVKKETDGRFMLSKKSPHRNREDHMHSIICSCALAMNLIIVSKLQSMLGVEANQTTVTEAN</sequence>
<dbReference type="EMBL" id="CM042052">
    <property type="protein sequence ID" value="KAI3720033.1"/>
    <property type="molecule type" value="Genomic_DNA"/>
</dbReference>
<gene>
    <name evidence="1" type="ORF">L6452_20940</name>
</gene>